<sequence>MHADTVRIVRHAAPAVDTIITLPALPPLPPALRDSIAAAGGIVPARSDSAGLGASRADSTSPPHRRSPRERREPSQVPTFDQPRWVMLRSLAVPGWGQFHNHAWIKGVLIAAGDGLLRFALVRDERRLGQLNRSAIARLGDLNAAAGDTTAAGVAYRAALAGGDPQQIAAAQAALNAADVRAREASDVYNQAASVYNALLDSSTSRRWLLGGVVIYALLDAYVDAHFRTFDVDFRVDPALPSGSGGASGPDLRMSVRWSF</sequence>
<dbReference type="AlphaFoldDB" id="A0A9D6QIJ0"/>
<dbReference type="Proteomes" id="UP000807850">
    <property type="component" value="Unassembled WGS sequence"/>
</dbReference>
<accession>A0A9D6QIJ0</accession>
<protein>
    <recommendedName>
        <fullName evidence="2">DUF5683 domain-containing protein</fullName>
    </recommendedName>
</protein>
<organism evidence="3 4">
    <name type="scientific">Eiseniibacteriota bacterium</name>
    <dbReference type="NCBI Taxonomy" id="2212470"/>
    <lineage>
        <taxon>Bacteria</taxon>
        <taxon>Candidatus Eiseniibacteriota</taxon>
    </lineage>
</organism>
<gene>
    <name evidence="3" type="ORF">HY076_04035</name>
</gene>
<evidence type="ECO:0000313" key="3">
    <source>
        <dbReference type="EMBL" id="MBI3539422.1"/>
    </source>
</evidence>
<reference evidence="3" key="1">
    <citation type="submission" date="2020-07" db="EMBL/GenBank/DDBJ databases">
        <title>Huge and variable diversity of episymbiotic CPR bacteria and DPANN archaea in groundwater ecosystems.</title>
        <authorList>
            <person name="He C.Y."/>
            <person name="Keren R."/>
            <person name="Whittaker M."/>
            <person name="Farag I.F."/>
            <person name="Doudna J."/>
            <person name="Cate J.H.D."/>
            <person name="Banfield J.F."/>
        </authorList>
    </citation>
    <scope>NUCLEOTIDE SEQUENCE</scope>
    <source>
        <strain evidence="3">NC_groundwater_928_Pr1_S-0.2um_72_17</strain>
    </source>
</reference>
<proteinExistence type="predicted"/>
<feature type="region of interest" description="Disordered" evidence="1">
    <location>
        <begin position="47"/>
        <end position="78"/>
    </location>
</feature>
<feature type="domain" description="DUF5683" evidence="2">
    <location>
        <begin position="82"/>
        <end position="239"/>
    </location>
</feature>
<comment type="caution">
    <text evidence="3">The sequence shown here is derived from an EMBL/GenBank/DDBJ whole genome shotgun (WGS) entry which is preliminary data.</text>
</comment>
<evidence type="ECO:0000259" key="2">
    <source>
        <dbReference type="Pfam" id="PF18935"/>
    </source>
</evidence>
<evidence type="ECO:0000256" key="1">
    <source>
        <dbReference type="SAM" id="MobiDB-lite"/>
    </source>
</evidence>
<name>A0A9D6QIJ0_UNCEI</name>
<evidence type="ECO:0000313" key="4">
    <source>
        <dbReference type="Proteomes" id="UP000807850"/>
    </source>
</evidence>
<dbReference type="InterPro" id="IPR043738">
    <property type="entry name" value="DUF5683"/>
</dbReference>
<dbReference type="Pfam" id="PF18935">
    <property type="entry name" value="DUF5683"/>
    <property type="match status" value="1"/>
</dbReference>
<dbReference type="EMBL" id="JACQAY010000120">
    <property type="protein sequence ID" value="MBI3539422.1"/>
    <property type="molecule type" value="Genomic_DNA"/>
</dbReference>